<comment type="similarity">
    <text evidence="5">Belongs to the CCDC90 family.</text>
</comment>
<dbReference type="GO" id="GO:0090560">
    <property type="term" value="F:2-(3-amino-3-carboxypropyl)histidine synthase activity"/>
    <property type="evidence" value="ECO:0007669"/>
    <property type="project" value="InterPro"/>
</dbReference>
<protein>
    <recommendedName>
        <fullName evidence="6">2-(3-amino-3-carboxypropyl)histidine synthase subunit 2</fullName>
    </recommendedName>
    <alternativeName>
        <fullName evidence="15">Diphthamide biosynthesis protein 2</fullName>
    </alternativeName>
    <alternativeName>
        <fullName evidence="16">Diphtheria toxin resistance protein 2</fullName>
    </alternativeName>
</protein>
<dbReference type="InterPro" id="IPR024461">
    <property type="entry name" value="CCDC90-like"/>
</dbReference>
<evidence type="ECO:0000256" key="7">
    <source>
        <dbReference type="ARBA" id="ARBA00022692"/>
    </source>
</evidence>
<dbReference type="InterPro" id="IPR042263">
    <property type="entry name" value="DPH1/DPH2_1"/>
</dbReference>
<dbReference type="FunFam" id="1.20.5.340:FF:000015">
    <property type="entry name" value="Mitochondrial calcium uniporter regulator 1"/>
    <property type="match status" value="1"/>
</dbReference>
<comment type="pathway">
    <text evidence="3">Protein modification; peptidyl-diphthamide biosynthesis.</text>
</comment>
<keyword evidence="9 20" id="KW-1133">Transmembrane helix</keyword>
<dbReference type="GO" id="GO:0031966">
    <property type="term" value="C:mitochondrial membrane"/>
    <property type="evidence" value="ECO:0007669"/>
    <property type="project" value="UniProtKB-SubCell"/>
</dbReference>
<keyword evidence="13" id="KW-0496">Mitochondrion</keyword>
<sequence length="1036" mass="115269">MPLCNNKVADDGTSAQPLQEGKAMVDSLIKVVACYRHLASCVGGCTDNSSLRRDLRQTRERAQMLALSCRNHLTAQLRDKTLPEAERKETELLWVAFSSCLELLHADMCKVFTMVKHFSLANNSAMVQTGIQGGTTEVAARALSLPDLQEAGDGSQTSSMEGQEQSQLEQEIAQVDRTLEDMELKVNVLRWTVEALGPQYADPVSTDSASLALLSIDEEAAQGFCSRSQMFAVMMLCGVVIFAVVLSVFDTESIRLLRGSRKLVRELSTSVKTLQYDLKKSDMTKSGNRKLFFDTHAMVQLLEESGFVTQQAEVIVNMMVNITNSNMGVMYGDMATKTQQEIMLQKVMSHIAAVKKDMIILEKSEFSALLAENEKIKVELSQLRIQLTDMMNKRRADSILDLNVEKSRVKEVTADFDRKLIGTRNELMEMHSEQDRYMTQTNMKIDTEVAGLKTLLESHKLDTIKYLAGSVFTCLTVVLGFYRIWIGQNDQRKSKGLNDEEERAALRKLTWKLTCNVHLCFDPEYPCQKMTDAFSSSSEAVLQRTVSVSSITTGSHAGNLVQLYQIAETCQFITTNQFKKVALQFPDELLPDAVRVSVEIEKETQAKTFILGDTSYGSCCVDEVAAEHVRADCIVHYGPSCLSPCRRLPLLYVFGKRPIDVQQCAAAFKALYPDRQSHVIVLYDVTYSHAIGDLRTLLCDIYPNVVVSLLKTDHSCGAELIQDSCVDSDRIDSQDNRVIFKFGRQFSVKAGQSVDDYSMLYIGQEGLTLTNFMMTWNQCAFSSFNPETHTGRVESVKINKALMKRYYAIERAKDASVVGILVGTLGVANYLTIIEQLKDIIHKVGKKSYMFAMGKINVPKLANFLEIDVYVLVACPENSLLDSSEFYRPVVTPFEMELACNKHREWTGEYVTDFRDLLPGGSSHVVFPEPDQSAIEEETTDVSLITGALRTCSTTSSEIINGTSESCSLVLRNQTLTVANTNTAASFLSGRSWQGLESKLGQTPVVKAVEGRRGIAIAYEEEGVGNKDASTPLQKS</sequence>
<evidence type="ECO:0000256" key="1">
    <source>
        <dbReference type="ARBA" id="ARBA00001966"/>
    </source>
</evidence>
<organism evidence="21 22">
    <name type="scientific">Onychostoma macrolepis</name>
    <dbReference type="NCBI Taxonomy" id="369639"/>
    <lineage>
        <taxon>Eukaryota</taxon>
        <taxon>Metazoa</taxon>
        <taxon>Chordata</taxon>
        <taxon>Craniata</taxon>
        <taxon>Vertebrata</taxon>
        <taxon>Euteleostomi</taxon>
        <taxon>Actinopterygii</taxon>
        <taxon>Neopterygii</taxon>
        <taxon>Teleostei</taxon>
        <taxon>Ostariophysi</taxon>
        <taxon>Cypriniformes</taxon>
        <taxon>Cyprinidae</taxon>
        <taxon>Acrossocheilinae</taxon>
        <taxon>Onychostoma</taxon>
    </lineage>
</organism>
<name>A0A7J6CUB7_9TELE</name>
<keyword evidence="8" id="KW-0479">Metal-binding</keyword>
<dbReference type="SFLD" id="SFLDS00032">
    <property type="entry name" value="Radical_SAM_3-amino-3-carboxyp"/>
    <property type="match status" value="1"/>
</dbReference>
<dbReference type="Pfam" id="PF01866">
    <property type="entry name" value="Diphthamide_syn"/>
    <property type="match status" value="1"/>
</dbReference>
<evidence type="ECO:0000256" key="3">
    <source>
        <dbReference type="ARBA" id="ARBA00005156"/>
    </source>
</evidence>
<feature type="region of interest" description="Disordered" evidence="19">
    <location>
        <begin position="150"/>
        <end position="169"/>
    </location>
</feature>
<keyword evidence="22" id="KW-1185">Reference proteome</keyword>
<evidence type="ECO:0000313" key="21">
    <source>
        <dbReference type="EMBL" id="KAF4110947.1"/>
    </source>
</evidence>
<keyword evidence="10" id="KW-0408">Iron</keyword>
<evidence type="ECO:0000313" key="22">
    <source>
        <dbReference type="Proteomes" id="UP000579812"/>
    </source>
</evidence>
<dbReference type="SFLD" id="SFLDF00408">
    <property type="entry name" value="Diphthamide_biosynthesis_famil"/>
    <property type="match status" value="1"/>
</dbReference>
<dbReference type="FunFam" id="3.40.50.11860:FF:000001">
    <property type="entry name" value="2-(3-amino-3-carboxypropyl)histidine synthase subunit 2"/>
    <property type="match status" value="1"/>
</dbReference>
<comment type="cofactor">
    <cofactor evidence="1">
        <name>[4Fe-4S] cluster</name>
        <dbReference type="ChEBI" id="CHEBI:49883"/>
    </cofactor>
</comment>
<dbReference type="NCBIfam" id="TIGR00272">
    <property type="entry name" value="DPH2"/>
    <property type="match status" value="1"/>
</dbReference>
<feature type="coiled-coil region" evidence="18">
    <location>
        <begin position="366"/>
        <end position="393"/>
    </location>
</feature>
<dbReference type="PANTHER" id="PTHR10762:SF2">
    <property type="entry name" value="2-(3-AMINO-3-CARBOXYPROPYL)HISTIDINE SYNTHASE SUBUNIT 2"/>
    <property type="match status" value="1"/>
</dbReference>
<dbReference type="NCBIfam" id="TIGR00322">
    <property type="entry name" value="diphth2_R"/>
    <property type="match status" value="1"/>
</dbReference>
<dbReference type="InterPro" id="IPR042265">
    <property type="entry name" value="DPH1/DPH2_3"/>
</dbReference>
<feature type="transmembrane region" description="Helical" evidence="20">
    <location>
        <begin position="230"/>
        <end position="249"/>
    </location>
</feature>
<keyword evidence="12 18" id="KW-0175">Coiled coil</keyword>
<keyword evidence="7 20" id="KW-0812">Transmembrane</keyword>
<evidence type="ECO:0000256" key="13">
    <source>
        <dbReference type="ARBA" id="ARBA00023128"/>
    </source>
</evidence>
<feature type="compositionally biased region" description="Polar residues" evidence="19">
    <location>
        <begin position="154"/>
        <end position="169"/>
    </location>
</feature>
<reference evidence="21 22" key="1">
    <citation type="submission" date="2020-04" db="EMBL/GenBank/DDBJ databases">
        <title>Chromosome-level genome assembly of a cyprinid fish Onychostoma macrolepis by integration of Nanopore Sequencing, Bionano and Hi-C technology.</title>
        <authorList>
            <person name="Wang D."/>
        </authorList>
    </citation>
    <scope>NUCLEOTIDE SEQUENCE [LARGE SCALE GENOMIC DNA]</scope>
    <source>
        <strain evidence="21">SWU-2019</strain>
        <tissue evidence="21">Muscle</tissue>
    </source>
</reference>
<evidence type="ECO:0000256" key="18">
    <source>
        <dbReference type="SAM" id="Coils"/>
    </source>
</evidence>
<gene>
    <name evidence="21" type="ORF">G5714_007978</name>
</gene>
<evidence type="ECO:0000256" key="15">
    <source>
        <dbReference type="ARBA" id="ARBA00032573"/>
    </source>
</evidence>
<dbReference type="Proteomes" id="UP000579812">
    <property type="component" value="Unassembled WGS sequence"/>
</dbReference>
<evidence type="ECO:0000256" key="16">
    <source>
        <dbReference type="ARBA" id="ARBA00032791"/>
    </source>
</evidence>
<keyword evidence="11" id="KW-0411">Iron-sulfur</keyword>
<dbReference type="UniPathway" id="UPA00559"/>
<evidence type="ECO:0000256" key="11">
    <source>
        <dbReference type="ARBA" id="ARBA00023014"/>
    </source>
</evidence>
<dbReference type="InterPro" id="IPR010014">
    <property type="entry name" value="DHP2"/>
</dbReference>
<dbReference type="EMBL" id="JAAMOB010000007">
    <property type="protein sequence ID" value="KAF4110947.1"/>
    <property type="molecule type" value="Genomic_DNA"/>
</dbReference>
<evidence type="ECO:0000256" key="4">
    <source>
        <dbReference type="ARBA" id="ARBA00006179"/>
    </source>
</evidence>
<evidence type="ECO:0000256" key="10">
    <source>
        <dbReference type="ARBA" id="ARBA00023004"/>
    </source>
</evidence>
<dbReference type="Gene3D" id="1.20.5.340">
    <property type="match status" value="1"/>
</dbReference>
<accession>A0A7J6CUB7</accession>
<evidence type="ECO:0000256" key="8">
    <source>
        <dbReference type="ARBA" id="ARBA00022723"/>
    </source>
</evidence>
<evidence type="ECO:0000256" key="2">
    <source>
        <dbReference type="ARBA" id="ARBA00004325"/>
    </source>
</evidence>
<dbReference type="SFLD" id="SFLDG01121">
    <property type="entry name" value="Diphthamide_biosynthesis"/>
    <property type="match status" value="1"/>
</dbReference>
<feature type="transmembrane region" description="Helical" evidence="20">
    <location>
        <begin position="466"/>
        <end position="485"/>
    </location>
</feature>
<evidence type="ECO:0000256" key="6">
    <source>
        <dbReference type="ARBA" id="ARBA00021914"/>
    </source>
</evidence>
<dbReference type="PANTHER" id="PTHR10762">
    <property type="entry name" value="DIPHTHAMIDE BIOSYNTHESIS PROTEIN"/>
    <property type="match status" value="1"/>
</dbReference>
<dbReference type="GO" id="GO:0051536">
    <property type="term" value="F:iron-sulfur cluster binding"/>
    <property type="evidence" value="ECO:0007669"/>
    <property type="project" value="UniProtKB-KW"/>
</dbReference>
<keyword evidence="14 20" id="KW-0472">Membrane</keyword>
<comment type="caution">
    <text evidence="21">The sequence shown here is derived from an EMBL/GenBank/DDBJ whole genome shotgun (WGS) entry which is preliminary data.</text>
</comment>
<dbReference type="FunFam" id="3.40.50.11840:FF:000002">
    <property type="entry name" value="2-(3-amino-3-carboxypropyl)histidine synthase subunit 2"/>
    <property type="match status" value="1"/>
</dbReference>
<dbReference type="GO" id="GO:0017183">
    <property type="term" value="P:protein histidyl modification to diphthamide"/>
    <property type="evidence" value="ECO:0007669"/>
    <property type="project" value="UniProtKB-UniPathway"/>
</dbReference>
<comment type="similarity">
    <text evidence="4">Belongs to the DPH1/DPH2 family. DPH2 subfamily.</text>
</comment>
<evidence type="ECO:0000256" key="9">
    <source>
        <dbReference type="ARBA" id="ARBA00022989"/>
    </source>
</evidence>
<dbReference type="GO" id="GO:0046872">
    <property type="term" value="F:metal ion binding"/>
    <property type="evidence" value="ECO:0007669"/>
    <property type="project" value="UniProtKB-KW"/>
</dbReference>
<dbReference type="InterPro" id="IPR016435">
    <property type="entry name" value="DPH1/DPH2"/>
</dbReference>
<evidence type="ECO:0000256" key="17">
    <source>
        <dbReference type="ARBA" id="ARBA00045159"/>
    </source>
</evidence>
<evidence type="ECO:0000256" key="19">
    <source>
        <dbReference type="SAM" id="MobiDB-lite"/>
    </source>
</evidence>
<dbReference type="AlphaFoldDB" id="A0A7J6CUB7"/>
<evidence type="ECO:0000256" key="14">
    <source>
        <dbReference type="ARBA" id="ARBA00023136"/>
    </source>
</evidence>
<dbReference type="Pfam" id="PF07798">
    <property type="entry name" value="CCDC90-like"/>
    <property type="match status" value="1"/>
</dbReference>
<evidence type="ECO:0000256" key="12">
    <source>
        <dbReference type="ARBA" id="ARBA00023054"/>
    </source>
</evidence>
<comment type="subcellular location">
    <subcellularLocation>
        <location evidence="2">Mitochondrion membrane</location>
    </subcellularLocation>
</comment>
<proteinExistence type="inferred from homology"/>
<dbReference type="Gene3D" id="3.40.50.11840">
    <property type="entry name" value="Diphthamide synthesis DPH1/DPH2 domain 1"/>
    <property type="match status" value="1"/>
</dbReference>
<evidence type="ECO:0000256" key="20">
    <source>
        <dbReference type="SAM" id="Phobius"/>
    </source>
</evidence>
<evidence type="ECO:0000256" key="5">
    <source>
        <dbReference type="ARBA" id="ARBA00007224"/>
    </source>
</evidence>
<comment type="function">
    <text evidence="17">Required for the first step of diphthamide biosynthesis, a post-translational modification of histidine which occurs in elongation factor 2. DPH1 and DPH2 transfer a 3-amino-3-carboxypropyl (ACP) group from S-adenosyl-L-methionine (SAM) to a histidine residue, the reaction is assisted by a reduction system comprising DPH3 and a NADH-dependent reductase. Facilitates the reduction of the catalytic iron-sulfur cluster found in the DPH1 subunit.</text>
</comment>
<dbReference type="Gene3D" id="3.40.50.11860">
    <property type="entry name" value="Diphthamide synthesis DPH1/DPH2 domain 3"/>
    <property type="match status" value="1"/>
</dbReference>